<gene>
    <name evidence="1" type="ORF">WG66_12129</name>
</gene>
<reference evidence="1 2" key="1">
    <citation type="submission" date="2015-12" db="EMBL/GenBank/DDBJ databases">
        <title>Draft genome sequence of Moniliophthora roreri, the causal agent of frosty pod rot of cacao.</title>
        <authorList>
            <person name="Aime M.C."/>
            <person name="Diaz-Valderrama J.R."/>
            <person name="Kijpornyongpan T."/>
            <person name="Phillips-Mora W."/>
        </authorList>
    </citation>
    <scope>NUCLEOTIDE SEQUENCE [LARGE SCALE GENOMIC DNA]</scope>
    <source>
        <strain evidence="1 2">MCA 2952</strain>
    </source>
</reference>
<evidence type="ECO:0000313" key="1">
    <source>
        <dbReference type="EMBL" id="KTB35306.1"/>
    </source>
</evidence>
<evidence type="ECO:0000313" key="2">
    <source>
        <dbReference type="Proteomes" id="UP000054988"/>
    </source>
</evidence>
<dbReference type="AlphaFoldDB" id="A0A0W0FG93"/>
<organism evidence="1 2">
    <name type="scientific">Moniliophthora roreri</name>
    <name type="common">Frosty pod rot fungus</name>
    <name type="synonym">Monilia roreri</name>
    <dbReference type="NCBI Taxonomy" id="221103"/>
    <lineage>
        <taxon>Eukaryota</taxon>
        <taxon>Fungi</taxon>
        <taxon>Dikarya</taxon>
        <taxon>Basidiomycota</taxon>
        <taxon>Agaricomycotina</taxon>
        <taxon>Agaricomycetes</taxon>
        <taxon>Agaricomycetidae</taxon>
        <taxon>Agaricales</taxon>
        <taxon>Marasmiineae</taxon>
        <taxon>Marasmiaceae</taxon>
        <taxon>Moniliophthora</taxon>
    </lineage>
</organism>
<protein>
    <submittedName>
        <fullName evidence="1">Uncharacterized protein</fullName>
    </submittedName>
</protein>
<sequence>MSGNTEQYHLFDTTSTPTTYFNNASAWCQLKEGPMP</sequence>
<dbReference type="EMBL" id="LATX01001992">
    <property type="protein sequence ID" value="KTB35306.1"/>
    <property type="molecule type" value="Genomic_DNA"/>
</dbReference>
<proteinExistence type="predicted"/>
<name>A0A0W0FG93_MONRR</name>
<dbReference type="Proteomes" id="UP000054988">
    <property type="component" value="Unassembled WGS sequence"/>
</dbReference>
<comment type="caution">
    <text evidence="1">The sequence shown here is derived from an EMBL/GenBank/DDBJ whole genome shotgun (WGS) entry which is preliminary data.</text>
</comment>
<accession>A0A0W0FG93</accession>